<dbReference type="EMBL" id="WTTO01000027">
    <property type="protein sequence ID" value="NAR73834.1"/>
    <property type="molecule type" value="Genomic_DNA"/>
</dbReference>
<dbReference type="Pfam" id="PF25642">
    <property type="entry name" value="DUF7944"/>
    <property type="match status" value="1"/>
</dbReference>
<evidence type="ECO:0000313" key="3">
    <source>
        <dbReference type="EMBL" id="MBO3658531.1"/>
    </source>
</evidence>
<feature type="domain" description="DUF7944" evidence="2">
    <location>
        <begin position="46"/>
        <end position="127"/>
    </location>
</feature>
<dbReference type="OrthoDB" id="6717434at2"/>
<protein>
    <recommendedName>
        <fullName evidence="2">DUF7944 domain-containing protein</fullName>
    </recommendedName>
</protein>
<dbReference type="Proteomes" id="UP000670925">
    <property type="component" value="Unassembled WGS sequence"/>
</dbReference>
<dbReference type="AlphaFoldDB" id="A0A1L6KLG7"/>
<evidence type="ECO:0000259" key="2">
    <source>
        <dbReference type="Pfam" id="PF25642"/>
    </source>
</evidence>
<dbReference type="EMBL" id="CP031976">
    <property type="protein sequence ID" value="QHI12975.1"/>
    <property type="molecule type" value="Genomic_DNA"/>
</dbReference>
<reference evidence="6 9" key="1">
    <citation type="submission" date="2018-08" db="EMBL/GenBank/DDBJ databases">
        <title>Analysis of the genomic diversity of Mexican Acinetobacter haemolyticus clinical isolates.</title>
        <authorList>
            <person name="Castro-Jaimes S."/>
            <person name="Cevallos M.A."/>
        </authorList>
    </citation>
    <scope>NUCLEOTIDE SEQUENCE [LARGE SCALE GENOMIC DNA]</scope>
    <source>
        <strain evidence="6 9">AN43</strain>
    </source>
</reference>
<accession>A0A1L6KLG7</accession>
<reference evidence="5 7" key="2">
    <citation type="submission" date="2019-03" db="EMBL/GenBank/DDBJ databases">
        <title>Complete genome sequence of two outbreak-associated Acinetobacter haemolyticus strains.</title>
        <authorList>
            <person name="Bai L."/>
            <person name="Zhang S.-C."/>
            <person name="Deng Y."/>
            <person name="Song C.-C."/>
            <person name="Kang G.-B."/>
            <person name="Dong Y."/>
            <person name="Wang Y."/>
            <person name="Gao F."/>
            <person name="Huang H."/>
        </authorList>
    </citation>
    <scope>NUCLEOTIDE SEQUENCE [LARGE SCALE GENOMIC DNA]</scope>
    <source>
        <strain evidence="5 7">TJR01</strain>
    </source>
</reference>
<evidence type="ECO:0000313" key="8">
    <source>
        <dbReference type="Proteomes" id="UP000451048"/>
    </source>
</evidence>
<reference evidence="3" key="4">
    <citation type="submission" date="2021-03" db="EMBL/GenBank/DDBJ databases">
        <title>Acinetobacter spp. whole-genome sequenced from Terengganu.</title>
        <authorList>
            <person name="Mohd Rani F."/>
        </authorList>
    </citation>
    <scope>NUCLEOTIDE SEQUENCE</scope>
    <source>
        <strain evidence="3">AC1502</strain>
    </source>
</reference>
<dbReference type="Proteomes" id="UP000463868">
    <property type="component" value="Chromosome"/>
</dbReference>
<reference evidence="4 8" key="3">
    <citation type="submission" date="2019-12" db="EMBL/GenBank/DDBJ databases">
        <title>Acinetobacter haemolyticus comparative genomics.</title>
        <authorList>
            <person name="Castro-Jaimes S."/>
            <person name="Bello-Lopez E."/>
            <person name="Velazquez-Acosta C."/>
            <person name="Volkow-Fernandez P."/>
            <person name="Lozano-Zarain P."/>
            <person name="Castillo Ramirez S."/>
            <person name="Cevallos M.A."/>
        </authorList>
    </citation>
    <scope>NUCLEOTIDE SEQUENCE [LARGE SCALE GENOMIC DNA]</scope>
    <source>
        <strain evidence="4 8">AN10</strain>
    </source>
</reference>
<feature type="signal peptide" evidence="1">
    <location>
        <begin position="1"/>
        <end position="21"/>
    </location>
</feature>
<dbReference type="NCBIfam" id="NF047330">
    <property type="entry name" value="MCR_0457_fam"/>
    <property type="match status" value="1"/>
</dbReference>
<dbReference type="EMBL" id="JAGFOT010000010">
    <property type="protein sequence ID" value="MBO3658531.1"/>
    <property type="molecule type" value="Genomic_DNA"/>
</dbReference>
<dbReference type="RefSeq" id="WP_005084819.1">
    <property type="nucleotide sequence ID" value="NZ_BBSE01000004.1"/>
</dbReference>
<dbReference type="Proteomes" id="UP000294395">
    <property type="component" value="Chromosome"/>
</dbReference>
<evidence type="ECO:0000313" key="7">
    <source>
        <dbReference type="Proteomes" id="UP000294395"/>
    </source>
</evidence>
<feature type="chain" id="PRO_5009867786" description="DUF7944 domain-containing protein" evidence="1">
    <location>
        <begin position="22"/>
        <end position="131"/>
    </location>
</feature>
<evidence type="ECO:0000256" key="1">
    <source>
        <dbReference type="SAM" id="SignalP"/>
    </source>
</evidence>
<keyword evidence="1" id="KW-0732">Signal</keyword>
<dbReference type="STRING" id="29430.AHTJS_05565"/>
<evidence type="ECO:0000313" key="4">
    <source>
        <dbReference type="EMBL" id="NAR73834.1"/>
    </source>
</evidence>
<evidence type="ECO:0000313" key="5">
    <source>
        <dbReference type="EMBL" id="QBQ15808.1"/>
    </source>
</evidence>
<organism evidence="4 8">
    <name type="scientific">Acinetobacter haemolyticus</name>
    <dbReference type="NCBI Taxonomy" id="29430"/>
    <lineage>
        <taxon>Bacteria</taxon>
        <taxon>Pseudomonadati</taxon>
        <taxon>Pseudomonadota</taxon>
        <taxon>Gammaproteobacteria</taxon>
        <taxon>Moraxellales</taxon>
        <taxon>Moraxellaceae</taxon>
        <taxon>Acinetobacter</taxon>
    </lineage>
</organism>
<proteinExistence type="predicted"/>
<dbReference type="EMBL" id="CP038009">
    <property type="protein sequence ID" value="QBQ15808.1"/>
    <property type="molecule type" value="Genomic_DNA"/>
</dbReference>
<dbReference type="InterPro" id="IPR057704">
    <property type="entry name" value="DUF7944"/>
</dbReference>
<sequence length="131" mass="14662">MKKNVFKTLSLSLLIASSAFASTTFAANAKQESENIDVTSTVQSTTQEELAAIYVLSEICPKLIDEDKKFSQGYERLVKEYLPKESKAVDVLNTRAKAKDFQKFLVEARKDASAATQAQNRQICEDVQNYK</sequence>
<evidence type="ECO:0000313" key="9">
    <source>
        <dbReference type="Proteomes" id="UP000463868"/>
    </source>
</evidence>
<dbReference type="Proteomes" id="UP000451048">
    <property type="component" value="Unassembled WGS sequence"/>
</dbReference>
<evidence type="ECO:0000313" key="6">
    <source>
        <dbReference type="EMBL" id="QHI12975.1"/>
    </source>
</evidence>
<name>A0A1L6KLG7_ACIHA</name>
<gene>
    <name evidence="6" type="ORF">AhaeAN43_06080</name>
    <name evidence="5" type="ORF">AHTJR_05820</name>
    <name evidence="4" type="ORF">GPS52_10045</name>
    <name evidence="3" type="ORF">J5N55_10635</name>
</gene>
<dbReference type="KEGG" id="ahl:AHTJS_05565"/>